<dbReference type="SUPFAM" id="SSF55729">
    <property type="entry name" value="Acyl-CoA N-acyltransferases (Nat)"/>
    <property type="match status" value="1"/>
</dbReference>
<dbReference type="AlphaFoldDB" id="A0A4Q7NB48"/>
<sequence>MDVLVRREAHADVTAVDALHRAAFDRDAEADLLAALRAEGDLVRPLCRVAVAAGLVVGSVVCSRATIAGADRVVGLGPVAVLPDRQGRGIGNALVHDVLGAADALDLQAVVLLGSPDLYARFGFEPAAAYGVDPPVPSWGRYFQLRPLSGWDGTLRGAFRYAPAFERLDPAAQ</sequence>
<keyword evidence="2" id="KW-0808">Transferase</keyword>
<dbReference type="EMBL" id="SGXD01000005">
    <property type="protein sequence ID" value="RZS80129.1"/>
    <property type="molecule type" value="Genomic_DNA"/>
</dbReference>
<reference evidence="2 3" key="1">
    <citation type="submission" date="2019-02" db="EMBL/GenBank/DDBJ databases">
        <title>Genomic Encyclopedia of Type Strains, Phase IV (KMG-IV): sequencing the most valuable type-strain genomes for metagenomic binning, comparative biology and taxonomic classification.</title>
        <authorList>
            <person name="Goeker M."/>
        </authorList>
    </citation>
    <scope>NUCLEOTIDE SEQUENCE [LARGE SCALE GENOMIC DNA]</scope>
    <source>
        <strain evidence="2 3">DSM 45622</strain>
    </source>
</reference>
<evidence type="ECO:0000259" key="1">
    <source>
        <dbReference type="PROSITE" id="PS51186"/>
    </source>
</evidence>
<proteinExistence type="predicted"/>
<dbReference type="PROSITE" id="PS51186">
    <property type="entry name" value="GNAT"/>
    <property type="match status" value="1"/>
</dbReference>
<keyword evidence="3" id="KW-1185">Reference proteome</keyword>
<dbReference type="Pfam" id="PF13508">
    <property type="entry name" value="Acetyltransf_7"/>
    <property type="match status" value="1"/>
</dbReference>
<evidence type="ECO:0000313" key="2">
    <source>
        <dbReference type="EMBL" id="RZS80129.1"/>
    </source>
</evidence>
<organism evidence="2 3">
    <name type="scientific">Motilibacter rhizosphaerae</name>
    <dbReference type="NCBI Taxonomy" id="598652"/>
    <lineage>
        <taxon>Bacteria</taxon>
        <taxon>Bacillati</taxon>
        <taxon>Actinomycetota</taxon>
        <taxon>Actinomycetes</taxon>
        <taxon>Motilibacterales</taxon>
        <taxon>Motilibacteraceae</taxon>
        <taxon>Motilibacter</taxon>
    </lineage>
</organism>
<dbReference type="GO" id="GO:0016747">
    <property type="term" value="F:acyltransferase activity, transferring groups other than amino-acyl groups"/>
    <property type="evidence" value="ECO:0007669"/>
    <property type="project" value="InterPro"/>
</dbReference>
<dbReference type="Gene3D" id="3.40.630.30">
    <property type="match status" value="1"/>
</dbReference>
<gene>
    <name evidence="2" type="ORF">EV189_3610</name>
</gene>
<comment type="caution">
    <text evidence="2">The sequence shown here is derived from an EMBL/GenBank/DDBJ whole genome shotgun (WGS) entry which is preliminary data.</text>
</comment>
<feature type="domain" description="N-acetyltransferase" evidence="1">
    <location>
        <begin position="3"/>
        <end position="147"/>
    </location>
</feature>
<dbReference type="InterPro" id="IPR000182">
    <property type="entry name" value="GNAT_dom"/>
</dbReference>
<accession>A0A4Q7NB48</accession>
<dbReference type="InterPro" id="IPR016181">
    <property type="entry name" value="Acyl_CoA_acyltransferase"/>
</dbReference>
<evidence type="ECO:0000313" key="3">
    <source>
        <dbReference type="Proteomes" id="UP000293638"/>
    </source>
</evidence>
<name>A0A4Q7NB48_9ACTN</name>
<protein>
    <submittedName>
        <fullName evidence="2">Putative acetyltransferase</fullName>
    </submittedName>
</protein>
<dbReference type="Proteomes" id="UP000293638">
    <property type="component" value="Unassembled WGS sequence"/>
</dbReference>
<dbReference type="CDD" id="cd04301">
    <property type="entry name" value="NAT_SF"/>
    <property type="match status" value="1"/>
</dbReference>